<evidence type="ECO:0000256" key="15">
    <source>
        <dbReference type="ARBA" id="ARBA00048238"/>
    </source>
</evidence>
<feature type="binding site" evidence="17">
    <location>
        <position position="338"/>
    </location>
    <ligand>
        <name>(6S)-NADPHX</name>
        <dbReference type="ChEBI" id="CHEBI:64076"/>
    </ligand>
</feature>
<dbReference type="InterPro" id="IPR004443">
    <property type="entry name" value="YjeF_N_dom"/>
</dbReference>
<feature type="domain" description="YjeF C-terminal" evidence="19">
    <location>
        <begin position="186"/>
        <end position="462"/>
    </location>
</feature>
<dbReference type="RefSeq" id="WP_072788210.1">
    <property type="nucleotide sequence ID" value="NZ_FQUL01000003.1"/>
</dbReference>
<evidence type="ECO:0000313" key="21">
    <source>
        <dbReference type="EMBL" id="SHE36003.1"/>
    </source>
</evidence>
<evidence type="ECO:0000256" key="11">
    <source>
        <dbReference type="ARBA" id="ARBA00023235"/>
    </source>
</evidence>
<dbReference type="AlphaFoldDB" id="A0A1M4SUX7"/>
<dbReference type="PROSITE" id="PS51383">
    <property type="entry name" value="YJEF_C_3"/>
    <property type="match status" value="1"/>
</dbReference>
<dbReference type="Pfam" id="PF01256">
    <property type="entry name" value="Carb_kinase"/>
    <property type="match status" value="1"/>
</dbReference>
<dbReference type="InterPro" id="IPR030677">
    <property type="entry name" value="Nnr"/>
</dbReference>
<dbReference type="HAMAP" id="MF_01965">
    <property type="entry name" value="NADHX_dehydratase"/>
    <property type="match status" value="1"/>
</dbReference>
<dbReference type="GO" id="GO:0052855">
    <property type="term" value="F:ADP-dependent NAD(P)H-hydrate dehydratase activity"/>
    <property type="evidence" value="ECO:0007669"/>
    <property type="project" value="UniProtKB-UniRule"/>
</dbReference>
<feature type="domain" description="YjeF N-terminal" evidence="20">
    <location>
        <begin position="5"/>
        <end position="181"/>
    </location>
</feature>
<keyword evidence="7 17" id="KW-0067">ATP-binding</keyword>
<evidence type="ECO:0000256" key="13">
    <source>
        <dbReference type="ARBA" id="ARBA00023268"/>
    </source>
</evidence>
<keyword evidence="22" id="KW-1185">Reference proteome</keyword>
<name>A0A1M4SUX7_9ACTN</name>
<keyword evidence="12 17" id="KW-0456">Lyase</keyword>
<dbReference type="SUPFAM" id="SSF53613">
    <property type="entry name" value="Ribokinase-like"/>
    <property type="match status" value="1"/>
</dbReference>
<dbReference type="Gene3D" id="3.40.50.10260">
    <property type="entry name" value="YjeF N-terminal domain"/>
    <property type="match status" value="2"/>
</dbReference>
<dbReference type="PIRSF" id="PIRSF017184">
    <property type="entry name" value="Nnr"/>
    <property type="match status" value="1"/>
</dbReference>
<dbReference type="PROSITE" id="PS01050">
    <property type="entry name" value="YJEF_C_2"/>
    <property type="match status" value="1"/>
</dbReference>
<proteinExistence type="inferred from homology"/>
<organism evidence="21 22">
    <name type="scientific">Ferrithrix thermotolerans DSM 19514</name>
    <dbReference type="NCBI Taxonomy" id="1121881"/>
    <lineage>
        <taxon>Bacteria</taxon>
        <taxon>Bacillati</taxon>
        <taxon>Actinomycetota</taxon>
        <taxon>Acidimicrobiia</taxon>
        <taxon>Acidimicrobiales</taxon>
        <taxon>Acidimicrobiaceae</taxon>
        <taxon>Ferrithrix</taxon>
    </lineage>
</organism>
<dbReference type="EMBL" id="FQUL01000003">
    <property type="protein sequence ID" value="SHE36003.1"/>
    <property type="molecule type" value="Genomic_DNA"/>
</dbReference>
<comment type="catalytic activity">
    <reaction evidence="1 18">
        <text>(6R)-NADHX = (6S)-NADHX</text>
        <dbReference type="Rhea" id="RHEA:32215"/>
        <dbReference type="ChEBI" id="CHEBI:64074"/>
        <dbReference type="ChEBI" id="CHEBI:64075"/>
        <dbReference type="EC" id="5.1.99.6"/>
    </reaction>
</comment>
<comment type="function">
    <text evidence="17">Catalyzes the dehydration of the S-form of NAD(P)HX at the expense of ADP, which is converted to AMP. Together with NAD(P)HX epimerase, which catalyzes the epimerization of the S- and R-forms, the enzyme allows the repair of both epimers of NAD(P)HX, a damaged form of NAD(P)H that is a result of enzymatic or heat-dependent hydration.</text>
</comment>
<dbReference type="Pfam" id="PF03853">
    <property type="entry name" value="YjeF_N"/>
    <property type="match status" value="2"/>
</dbReference>
<evidence type="ECO:0000256" key="6">
    <source>
        <dbReference type="ARBA" id="ARBA00022741"/>
    </source>
</evidence>
<comment type="subunit">
    <text evidence="17">Homotetramer.</text>
</comment>
<evidence type="ECO:0000256" key="9">
    <source>
        <dbReference type="ARBA" id="ARBA00022958"/>
    </source>
</evidence>
<evidence type="ECO:0000256" key="2">
    <source>
        <dbReference type="ARBA" id="ARBA00000909"/>
    </source>
</evidence>
<evidence type="ECO:0000256" key="5">
    <source>
        <dbReference type="ARBA" id="ARBA00022723"/>
    </source>
</evidence>
<dbReference type="OrthoDB" id="9806925at2"/>
<protein>
    <recommendedName>
        <fullName evidence="17">ADP-dependent (S)-NAD(P)H-hydrate dehydratase</fullName>
        <ecNumber evidence="17">4.2.1.136</ecNumber>
    </recommendedName>
    <alternativeName>
        <fullName evidence="17">ADP-dependent NAD(P)HX dehydratase</fullName>
    </alternativeName>
</protein>
<dbReference type="NCBIfam" id="TIGR00196">
    <property type="entry name" value="yjeF_cterm"/>
    <property type="match status" value="1"/>
</dbReference>
<dbReference type="GO" id="GO:0046496">
    <property type="term" value="P:nicotinamide nucleotide metabolic process"/>
    <property type="evidence" value="ECO:0007669"/>
    <property type="project" value="UniProtKB-UniRule"/>
</dbReference>
<dbReference type="InterPro" id="IPR029056">
    <property type="entry name" value="Ribokinase-like"/>
</dbReference>
<accession>A0A1M4SUX7</accession>
<evidence type="ECO:0000256" key="8">
    <source>
        <dbReference type="ARBA" id="ARBA00022857"/>
    </source>
</evidence>
<dbReference type="InterPro" id="IPR036652">
    <property type="entry name" value="YjeF_N_dom_sf"/>
</dbReference>
<comment type="catalytic activity">
    <reaction evidence="15 17 18">
        <text>(6S)-NADHX + ADP = AMP + phosphate + NADH + H(+)</text>
        <dbReference type="Rhea" id="RHEA:32223"/>
        <dbReference type="ChEBI" id="CHEBI:15378"/>
        <dbReference type="ChEBI" id="CHEBI:43474"/>
        <dbReference type="ChEBI" id="CHEBI:57945"/>
        <dbReference type="ChEBI" id="CHEBI:64074"/>
        <dbReference type="ChEBI" id="CHEBI:456215"/>
        <dbReference type="ChEBI" id="CHEBI:456216"/>
        <dbReference type="EC" id="4.2.1.136"/>
    </reaction>
</comment>
<comment type="cofactor">
    <cofactor evidence="17">
        <name>Mg(2+)</name>
        <dbReference type="ChEBI" id="CHEBI:18420"/>
    </cofactor>
</comment>
<comment type="similarity">
    <text evidence="4 18">In the C-terminal section; belongs to the NnrD/CARKD family.</text>
</comment>
<keyword evidence="8 17" id="KW-0521">NADP</keyword>
<evidence type="ECO:0000256" key="4">
    <source>
        <dbReference type="ARBA" id="ARBA00009524"/>
    </source>
</evidence>
<dbReference type="InterPro" id="IPR000631">
    <property type="entry name" value="CARKD"/>
</dbReference>
<keyword evidence="13" id="KW-0511">Multifunctional enzyme</keyword>
<evidence type="ECO:0000256" key="1">
    <source>
        <dbReference type="ARBA" id="ARBA00000013"/>
    </source>
</evidence>
<dbReference type="GO" id="GO:0052856">
    <property type="term" value="F:NAD(P)HX epimerase activity"/>
    <property type="evidence" value="ECO:0007669"/>
    <property type="project" value="UniProtKB-EC"/>
</dbReference>
<dbReference type="Gene3D" id="3.40.1190.20">
    <property type="match status" value="1"/>
</dbReference>
<feature type="binding site" evidence="17">
    <location>
        <position position="406"/>
    </location>
    <ligand>
        <name>AMP</name>
        <dbReference type="ChEBI" id="CHEBI:456215"/>
    </ligand>
</feature>
<evidence type="ECO:0000256" key="12">
    <source>
        <dbReference type="ARBA" id="ARBA00023239"/>
    </source>
</evidence>
<evidence type="ECO:0000259" key="20">
    <source>
        <dbReference type="PROSITE" id="PS51385"/>
    </source>
</evidence>
<dbReference type="GO" id="GO:0046872">
    <property type="term" value="F:metal ion binding"/>
    <property type="evidence" value="ECO:0007669"/>
    <property type="project" value="UniProtKB-UniRule"/>
</dbReference>
<dbReference type="SUPFAM" id="SSF64153">
    <property type="entry name" value="YjeF N-terminal domain-like"/>
    <property type="match status" value="1"/>
</dbReference>
<comment type="cofactor">
    <cofactor evidence="18">
        <name>K(+)</name>
        <dbReference type="ChEBI" id="CHEBI:29103"/>
    </cofactor>
    <text evidence="18">Binds 1 potassium ion per subunit.</text>
</comment>
<keyword evidence="9 18" id="KW-0630">Potassium</keyword>
<evidence type="ECO:0000256" key="10">
    <source>
        <dbReference type="ARBA" id="ARBA00023027"/>
    </source>
</evidence>
<comment type="catalytic activity">
    <reaction evidence="2 18">
        <text>(6R)-NADPHX = (6S)-NADPHX</text>
        <dbReference type="Rhea" id="RHEA:32227"/>
        <dbReference type="ChEBI" id="CHEBI:64076"/>
        <dbReference type="ChEBI" id="CHEBI:64077"/>
        <dbReference type="EC" id="5.1.99.6"/>
    </reaction>
</comment>
<dbReference type="PANTHER" id="PTHR12592:SF0">
    <property type="entry name" value="ATP-DEPENDENT (S)-NAD(P)H-HYDRATE DEHYDRATASE"/>
    <property type="match status" value="1"/>
</dbReference>
<evidence type="ECO:0000256" key="3">
    <source>
        <dbReference type="ARBA" id="ARBA00006001"/>
    </source>
</evidence>
<dbReference type="PANTHER" id="PTHR12592">
    <property type="entry name" value="ATP-DEPENDENT (S)-NAD(P)H-HYDRATE DEHYDRATASE FAMILY MEMBER"/>
    <property type="match status" value="1"/>
</dbReference>
<reference evidence="22" key="1">
    <citation type="submission" date="2016-11" db="EMBL/GenBank/DDBJ databases">
        <authorList>
            <person name="Varghese N."/>
            <person name="Submissions S."/>
        </authorList>
    </citation>
    <scope>NUCLEOTIDE SEQUENCE [LARGE SCALE GENOMIC DNA]</scope>
    <source>
        <strain evidence="22">DSM 19514</strain>
    </source>
</reference>
<feature type="binding site" evidence="17">
    <location>
        <begin position="377"/>
        <end position="381"/>
    </location>
    <ligand>
        <name>AMP</name>
        <dbReference type="ChEBI" id="CHEBI:456215"/>
    </ligand>
</feature>
<feature type="binding site" evidence="17">
    <location>
        <position position="284"/>
    </location>
    <ligand>
        <name>(6S)-NADPHX</name>
        <dbReference type="ChEBI" id="CHEBI:64076"/>
    </ligand>
</feature>
<evidence type="ECO:0000313" key="22">
    <source>
        <dbReference type="Proteomes" id="UP000184295"/>
    </source>
</evidence>
<comment type="similarity">
    <text evidence="3 18">In the N-terminal section; belongs to the NnrE/AIBP family.</text>
</comment>
<dbReference type="Proteomes" id="UP000184295">
    <property type="component" value="Unassembled WGS sequence"/>
</dbReference>
<feature type="binding site" evidence="17">
    <location>
        <position position="407"/>
    </location>
    <ligand>
        <name>(6S)-NADPHX</name>
        <dbReference type="ChEBI" id="CHEBI:64076"/>
    </ligand>
</feature>
<dbReference type="GO" id="GO:0110051">
    <property type="term" value="P:metabolite repair"/>
    <property type="evidence" value="ECO:0007669"/>
    <property type="project" value="TreeGrafter"/>
</dbReference>
<comment type="catalytic activity">
    <reaction evidence="16 17 18">
        <text>(6S)-NADPHX + ADP = AMP + phosphate + NADPH + H(+)</text>
        <dbReference type="Rhea" id="RHEA:32235"/>
        <dbReference type="ChEBI" id="CHEBI:15378"/>
        <dbReference type="ChEBI" id="CHEBI:43474"/>
        <dbReference type="ChEBI" id="CHEBI:57783"/>
        <dbReference type="ChEBI" id="CHEBI:64076"/>
        <dbReference type="ChEBI" id="CHEBI:456215"/>
        <dbReference type="ChEBI" id="CHEBI:456216"/>
        <dbReference type="EC" id="4.2.1.136"/>
    </reaction>
</comment>
<feature type="binding site" evidence="17">
    <location>
        <position position="220"/>
    </location>
    <ligand>
        <name>(6S)-NADPHX</name>
        <dbReference type="ChEBI" id="CHEBI:64076"/>
    </ligand>
</feature>
<evidence type="ECO:0000256" key="14">
    <source>
        <dbReference type="ARBA" id="ARBA00025153"/>
    </source>
</evidence>
<dbReference type="GO" id="GO:0005524">
    <property type="term" value="F:ATP binding"/>
    <property type="evidence" value="ECO:0007669"/>
    <property type="project" value="UniProtKB-UniRule"/>
</dbReference>
<evidence type="ECO:0000256" key="16">
    <source>
        <dbReference type="ARBA" id="ARBA00049209"/>
    </source>
</evidence>
<keyword evidence="6 17" id="KW-0547">Nucleotide-binding</keyword>
<dbReference type="STRING" id="1121881.SAMN02745225_00396"/>
<evidence type="ECO:0000256" key="17">
    <source>
        <dbReference type="HAMAP-Rule" id="MF_01965"/>
    </source>
</evidence>
<keyword evidence="10 17" id="KW-0520">NAD</keyword>
<dbReference type="InterPro" id="IPR017953">
    <property type="entry name" value="Carbohydrate_kinase_pred_CS"/>
</dbReference>
<keyword evidence="11 18" id="KW-0413">Isomerase</keyword>
<dbReference type="CDD" id="cd01171">
    <property type="entry name" value="YXKO-related"/>
    <property type="match status" value="1"/>
</dbReference>
<comment type="similarity">
    <text evidence="17">Belongs to the NnrD/CARKD family.</text>
</comment>
<evidence type="ECO:0000259" key="19">
    <source>
        <dbReference type="PROSITE" id="PS51383"/>
    </source>
</evidence>
<gene>
    <name evidence="17" type="primary">nnrD</name>
    <name evidence="21" type="ORF">SAMN02745225_00396</name>
</gene>
<evidence type="ECO:0000256" key="7">
    <source>
        <dbReference type="ARBA" id="ARBA00022840"/>
    </source>
</evidence>
<dbReference type="PROSITE" id="PS51385">
    <property type="entry name" value="YJEF_N"/>
    <property type="match status" value="1"/>
</dbReference>
<dbReference type="EC" id="4.2.1.136" evidence="17"/>
<sequence>MKKVAYAADVRGLDADISQRGELEAVVARVGFAVARITMKMLSGAYGKRVYIEAGPGNNGEDARSAARFLSERGVKVIVKGIKDRDMGSIKEADLFIDGSFGVGINREFEPVKLPPHIPVLSVDVPSGLDADLGTLWGGCLAADVTATVGALKIGLLQNQGPLVSGKVEVALEDLYTSGTSVSLIEDTDVLEHLGEGDLYDHKWRHSVFVLAGSEGMFGAAELSANASYRLASGIVHLYYPSTPGGRMGVTLSPEIVRVGLDSLWAEPVIDAARHFKSTVIGPGLGRSLQLSNLVRRLLNNTEMPALLDADGIFALGDPARLRRIATSRNAPIVITPHEGEFNAFFEGSGVKVVRGEDRVKAAVRAAEMCGAIVLLKGSLTVVASPHGAAYLVGSGSSRLGVGGSGDVLSGVIGGLMARGVEPALASALGAHIHGRASSFLGGYSVRASDLIEGCVGWLSSLDKRWHRGLDVI</sequence>
<comment type="function">
    <text evidence="14 18">Bifunctional enzyme that catalyzes the epimerization of the S- and R-forms of NAD(P)HX and the dehydration of the S-form of NAD(P)HX at the expense of ADP, which is converted to AMP. This allows the repair of both epimers of NAD(P)HX, a damaged form of NAD(P)H that is a result of enzymatic or heat-dependent hydration.</text>
</comment>
<evidence type="ECO:0000256" key="18">
    <source>
        <dbReference type="PIRNR" id="PIRNR017184"/>
    </source>
</evidence>
<keyword evidence="5 18" id="KW-0479">Metal-binding</keyword>